<dbReference type="Pfam" id="PF12773">
    <property type="entry name" value="DZR"/>
    <property type="match status" value="1"/>
</dbReference>
<evidence type="ECO:0000313" key="2">
    <source>
        <dbReference type="EMBL" id="UYP47259.1"/>
    </source>
</evidence>
<feature type="domain" description="DZANK-type" evidence="1">
    <location>
        <begin position="215"/>
        <end position="258"/>
    </location>
</feature>
<dbReference type="Proteomes" id="UP001208689">
    <property type="component" value="Chromosome"/>
</dbReference>
<dbReference type="InterPro" id="IPR025874">
    <property type="entry name" value="DZR"/>
</dbReference>
<reference evidence="2" key="1">
    <citation type="submission" date="2022-09" db="EMBL/GenBank/DDBJ databases">
        <title>Actin cytoskeleton and complex cell architecture in an #Asgard archaeon.</title>
        <authorList>
            <person name="Ponce Toledo R.I."/>
            <person name="Schleper C."/>
            <person name="Rodrigues Oliveira T."/>
            <person name="Wollweber F."/>
            <person name="Xu J."/>
            <person name="Rittmann S."/>
            <person name="Klingl A."/>
            <person name="Pilhofer M."/>
        </authorList>
    </citation>
    <scope>NUCLEOTIDE SEQUENCE</scope>
    <source>
        <strain evidence="2">B-35</strain>
    </source>
</reference>
<gene>
    <name evidence="2" type="ORF">NEF87_003544</name>
</gene>
<dbReference type="EMBL" id="CP104013">
    <property type="protein sequence ID" value="UYP47259.1"/>
    <property type="molecule type" value="Genomic_DNA"/>
</dbReference>
<name>A0ABY6HUS9_9ARCH</name>
<proteinExistence type="predicted"/>
<evidence type="ECO:0000259" key="1">
    <source>
        <dbReference type="Pfam" id="PF12773"/>
    </source>
</evidence>
<keyword evidence="3" id="KW-1185">Reference proteome</keyword>
<sequence length="261" mass="29420">MSLELIRADHSEAMMFLFGHYDVLLKVIEAINFKGGEASIPSLKIATMLEENSLDEGLHSGEILKLLEKEDDDTYCINDLGEKWLSETKGERQLIIAKNILTIDPYRDIIYRTIVSESKSMKVDEIAKAFYIILGKVREEIRKQIIDSFVNYGVYCNLFEMVDDKANPRIKMTTNGEKLFEEYRVVQKAKRKAKKSGISPSVSTTSSSIISDLSCQSCGKKILPDYMMCPYCGTGLKRSCSNCGKELQPGWKMCPFCGTGN</sequence>
<protein>
    <recommendedName>
        <fullName evidence="1">DZANK-type domain-containing protein</fullName>
    </recommendedName>
</protein>
<accession>A0ABY6HUS9</accession>
<evidence type="ECO:0000313" key="3">
    <source>
        <dbReference type="Proteomes" id="UP001208689"/>
    </source>
</evidence>
<organism evidence="2 3">
    <name type="scientific">Candidatus Lokiarchaeum ossiferum</name>
    <dbReference type="NCBI Taxonomy" id="2951803"/>
    <lineage>
        <taxon>Archaea</taxon>
        <taxon>Promethearchaeati</taxon>
        <taxon>Promethearchaeota</taxon>
        <taxon>Promethearchaeia</taxon>
        <taxon>Promethearchaeales</taxon>
        <taxon>Promethearchaeaceae</taxon>
        <taxon>Candidatus Lokiarchaeum</taxon>
    </lineage>
</organism>